<dbReference type="PANTHER" id="PTHR46825:SF9">
    <property type="entry name" value="BETA-LACTAMASE-RELATED DOMAIN-CONTAINING PROTEIN"/>
    <property type="match status" value="1"/>
</dbReference>
<dbReference type="InterPro" id="IPR012338">
    <property type="entry name" value="Beta-lactam/transpept-like"/>
</dbReference>
<feature type="signal peptide" evidence="1">
    <location>
        <begin position="1"/>
        <end position="17"/>
    </location>
</feature>
<evidence type="ECO:0000313" key="4">
    <source>
        <dbReference type="Proteomes" id="UP000626370"/>
    </source>
</evidence>
<evidence type="ECO:0000313" key="3">
    <source>
        <dbReference type="EMBL" id="GHE98543.1"/>
    </source>
</evidence>
<accession>A0ABQ3IYS8</accession>
<dbReference type="SUPFAM" id="SSF56601">
    <property type="entry name" value="beta-lactamase/transpeptidase-like"/>
    <property type="match status" value="1"/>
</dbReference>
<dbReference type="PROSITE" id="PS51257">
    <property type="entry name" value="PROKAR_LIPOPROTEIN"/>
    <property type="match status" value="1"/>
</dbReference>
<keyword evidence="4" id="KW-1185">Reference proteome</keyword>
<reference evidence="4" key="1">
    <citation type="journal article" date="2019" name="Int. J. Syst. Evol. Microbiol.">
        <title>The Global Catalogue of Microorganisms (GCM) 10K type strain sequencing project: providing services to taxonomists for standard genome sequencing and annotation.</title>
        <authorList>
            <consortium name="The Broad Institute Genomics Platform"/>
            <consortium name="The Broad Institute Genome Sequencing Center for Infectious Disease"/>
            <person name="Wu L."/>
            <person name="Ma J."/>
        </authorList>
    </citation>
    <scope>NUCLEOTIDE SEQUENCE [LARGE SCALE GENOMIC DNA]</scope>
    <source>
        <strain evidence="4">CGMCC 1.15922</strain>
    </source>
</reference>
<dbReference type="PANTHER" id="PTHR46825">
    <property type="entry name" value="D-ALANYL-D-ALANINE-CARBOXYPEPTIDASE/ENDOPEPTIDASE AMPH"/>
    <property type="match status" value="1"/>
</dbReference>
<proteinExistence type="predicted"/>
<dbReference type="EMBL" id="BNAH01000013">
    <property type="protein sequence ID" value="GHE98543.1"/>
    <property type="molecule type" value="Genomic_DNA"/>
</dbReference>
<protein>
    <recommendedName>
        <fullName evidence="2">Beta-lactamase-related domain-containing protein</fullName>
    </recommendedName>
</protein>
<dbReference type="Gene3D" id="3.40.710.10">
    <property type="entry name" value="DD-peptidase/beta-lactamase superfamily"/>
    <property type="match status" value="1"/>
</dbReference>
<organism evidence="3 4">
    <name type="scientific">Thalassotalea profundi</name>
    <dbReference type="NCBI Taxonomy" id="2036687"/>
    <lineage>
        <taxon>Bacteria</taxon>
        <taxon>Pseudomonadati</taxon>
        <taxon>Pseudomonadota</taxon>
        <taxon>Gammaproteobacteria</taxon>
        <taxon>Alteromonadales</taxon>
        <taxon>Colwelliaceae</taxon>
        <taxon>Thalassotalea</taxon>
    </lineage>
</organism>
<name>A0ABQ3IYS8_9GAMM</name>
<feature type="chain" id="PRO_5046258845" description="Beta-lactamase-related domain-containing protein" evidence="1">
    <location>
        <begin position="18"/>
        <end position="450"/>
    </location>
</feature>
<evidence type="ECO:0000256" key="1">
    <source>
        <dbReference type="SAM" id="SignalP"/>
    </source>
</evidence>
<feature type="domain" description="Beta-lactamase-related" evidence="2">
    <location>
        <begin position="45"/>
        <end position="423"/>
    </location>
</feature>
<dbReference type="RefSeq" id="WP_189379079.1">
    <property type="nucleotide sequence ID" value="NZ_BNAH01000013.1"/>
</dbReference>
<dbReference type="Pfam" id="PF00144">
    <property type="entry name" value="Beta-lactamase"/>
    <property type="match status" value="1"/>
</dbReference>
<dbReference type="InterPro" id="IPR050491">
    <property type="entry name" value="AmpC-like"/>
</dbReference>
<keyword evidence="1" id="KW-0732">Signal</keyword>
<dbReference type="InterPro" id="IPR001466">
    <property type="entry name" value="Beta-lactam-related"/>
</dbReference>
<dbReference type="Proteomes" id="UP000626370">
    <property type="component" value="Unassembled WGS sequence"/>
</dbReference>
<gene>
    <name evidence="3" type="ORF">GCM10011501_30120</name>
</gene>
<comment type="caution">
    <text evidence="3">The sequence shown here is derived from an EMBL/GenBank/DDBJ whole genome shotgun (WGS) entry which is preliminary data.</text>
</comment>
<evidence type="ECO:0000259" key="2">
    <source>
        <dbReference type="Pfam" id="PF00144"/>
    </source>
</evidence>
<sequence>MKVFNYLLLFCLLSACSAIDNKVDDYQIVKQQMFDLVNIDKAPTEISGLQLVLVKNGNIVFEHAEGFASITSSGDKQPLSIDHKVRIASISKFVLTMSLMTLVDDGLIDLDEDISQYLGFTLRNPNFPNRKITIKHVLAHVSSIRDNGQYFLPYGKNYQVFFEHTNHNGHFADKENQGPGEYFTYANLNFGLIAGVIENVSGLRMDVFAKQALFEPLNLEVSFNACDLFQDEYTQLATLFRRGKGGDYWDKNGPWIPQVDGNEIMCFYGGEKYKRSQRPNLSHLSNYELGSNPTLFSPQGGLRASAKDLAKLMQLFINKNNNQVVSKEVLSLMLDPVWQYDNSQKNGHTGGESPLDDLSTMGMKTAYGLSTHIIDLQKWGLSNEEHLFYGHLGSAYGLLGQFWFDPLTGDGFIALITGVGDDPAKPESKIPLDAIEEKVLKMSLKALKHL</sequence>